<gene>
    <name evidence="1" type="ORF">CLV36_11373</name>
</gene>
<evidence type="ECO:0000313" key="1">
    <source>
        <dbReference type="EMBL" id="PRZ12534.1"/>
    </source>
</evidence>
<accession>A0ABX5EP94</accession>
<organism evidence="1 2">
    <name type="scientific">Laceyella sediminis</name>
    <dbReference type="NCBI Taxonomy" id="573074"/>
    <lineage>
        <taxon>Bacteria</taxon>
        <taxon>Bacillati</taxon>
        <taxon>Bacillota</taxon>
        <taxon>Bacilli</taxon>
        <taxon>Bacillales</taxon>
        <taxon>Thermoactinomycetaceae</taxon>
        <taxon>Laceyella</taxon>
    </lineage>
</organism>
<protein>
    <submittedName>
        <fullName evidence="1">Uncharacterized protein</fullName>
    </submittedName>
</protein>
<sequence length="63" mass="7205">MVNIIPAEKRDWMDKEKDLQAQAEWTDGELADYPADHDPDTHITAGIQEAYNLHPVDDEESQP</sequence>
<proteinExistence type="predicted"/>
<name>A0ABX5EP94_9BACL</name>
<comment type="caution">
    <text evidence="1">The sequence shown here is derived from an EMBL/GenBank/DDBJ whole genome shotgun (WGS) entry which is preliminary data.</text>
</comment>
<keyword evidence="2" id="KW-1185">Reference proteome</keyword>
<dbReference type="Proteomes" id="UP000238836">
    <property type="component" value="Unassembled WGS sequence"/>
</dbReference>
<dbReference type="EMBL" id="PVTZ01000013">
    <property type="protein sequence ID" value="PRZ12534.1"/>
    <property type="molecule type" value="Genomic_DNA"/>
</dbReference>
<evidence type="ECO:0000313" key="2">
    <source>
        <dbReference type="Proteomes" id="UP000238836"/>
    </source>
</evidence>
<reference evidence="1 2" key="1">
    <citation type="submission" date="2018-03" db="EMBL/GenBank/DDBJ databases">
        <title>Genomic Encyclopedia of Archaeal and Bacterial Type Strains, Phase II (KMG-II): from individual species to whole genera.</title>
        <authorList>
            <person name="Goeker M."/>
        </authorList>
    </citation>
    <scope>NUCLEOTIDE SEQUENCE [LARGE SCALE GENOMIC DNA]</scope>
    <source>
        <strain evidence="1 2">RHA1</strain>
    </source>
</reference>